<comment type="subunit">
    <text evidence="10">Forms a complex with SecD. Part of the essential Sec protein translocation apparatus which comprises SecA, SecYEG and auxiliary proteins SecDF. Other proteins may also be involved.</text>
</comment>
<feature type="domain" description="SSD" evidence="11">
    <location>
        <begin position="141"/>
        <end position="304"/>
    </location>
</feature>
<dbReference type="HAMAP" id="MF_01464_B">
    <property type="entry name" value="SecF_B"/>
    <property type="match status" value="1"/>
</dbReference>
<dbReference type="InterPro" id="IPR022646">
    <property type="entry name" value="SecD/SecF_CS"/>
</dbReference>
<feature type="transmembrane region" description="Helical" evidence="10">
    <location>
        <begin position="255"/>
        <end position="272"/>
    </location>
</feature>
<dbReference type="Pfam" id="PF02355">
    <property type="entry name" value="SecD_SecF_C"/>
    <property type="match status" value="1"/>
</dbReference>
<keyword evidence="9 10" id="KW-0472">Membrane</keyword>
<evidence type="ECO:0000256" key="1">
    <source>
        <dbReference type="ARBA" id="ARBA00004651"/>
    </source>
</evidence>
<dbReference type="AlphaFoldDB" id="A0A1G2EMV4"/>
<dbReference type="PANTHER" id="PTHR30081:SF8">
    <property type="entry name" value="PROTEIN TRANSLOCASE SUBUNIT SECF"/>
    <property type="match status" value="1"/>
</dbReference>
<accession>A0A1G2EMV4</accession>
<dbReference type="InterPro" id="IPR000731">
    <property type="entry name" value="SSD"/>
</dbReference>
<dbReference type="InterPro" id="IPR055344">
    <property type="entry name" value="SecD_SecF_C_bact"/>
</dbReference>
<gene>
    <name evidence="10" type="primary">secF</name>
    <name evidence="12" type="ORF">A2365_00400</name>
</gene>
<dbReference type="GO" id="GO:0006605">
    <property type="term" value="P:protein targeting"/>
    <property type="evidence" value="ECO:0007669"/>
    <property type="project" value="UniProtKB-UniRule"/>
</dbReference>
<evidence type="ECO:0000256" key="9">
    <source>
        <dbReference type="ARBA" id="ARBA00023136"/>
    </source>
</evidence>
<sequence length="312" mass="34954">MSIVKYRKIYFVFSGILILVSLFLLLFWGLKPGIDFTGGSIVELEYKEERPSNQSILEKLSGLDLGTVYVQPTGDKGVILRMKDISEEIHQQVLNSLRQETVLIPSESGEGSEMQIVISDIEEKRFDSVGPVIGQELKEKTKYVVIAALACMIIYIALAFRRLQRPLRSWHYGIASVIALLHDIIIPLGVFALLGRFYNIEISIPIITALLAVLGYSINNTVVVFDRIRENLSRRGETFEEIIDESIRQTFSRQINTSLTTLFVAGAIFFLGGSTLQYFALTLILGILAGTYSSIFLAGPLLASWQKIKQRV</sequence>
<feature type="transmembrane region" description="Helical" evidence="10">
    <location>
        <begin position="204"/>
        <end position="225"/>
    </location>
</feature>
<evidence type="ECO:0000256" key="6">
    <source>
        <dbReference type="ARBA" id="ARBA00022927"/>
    </source>
</evidence>
<comment type="similarity">
    <text evidence="10">Belongs to the SecD/SecF family. SecF subfamily.</text>
</comment>
<dbReference type="NCBIfam" id="TIGR00966">
    <property type="entry name" value="transloc_SecF"/>
    <property type="match status" value="1"/>
</dbReference>
<feature type="transmembrane region" description="Helical" evidence="10">
    <location>
        <begin position="278"/>
        <end position="303"/>
    </location>
</feature>
<evidence type="ECO:0000256" key="10">
    <source>
        <dbReference type="HAMAP-Rule" id="MF_01464"/>
    </source>
</evidence>
<evidence type="ECO:0000256" key="2">
    <source>
        <dbReference type="ARBA" id="ARBA00022448"/>
    </source>
</evidence>
<dbReference type="STRING" id="1801677.A2365_00400"/>
<evidence type="ECO:0000256" key="5">
    <source>
        <dbReference type="ARBA" id="ARBA00022692"/>
    </source>
</evidence>
<dbReference type="GO" id="GO:0015450">
    <property type="term" value="F:protein-transporting ATPase activity"/>
    <property type="evidence" value="ECO:0007669"/>
    <property type="project" value="InterPro"/>
</dbReference>
<comment type="caution">
    <text evidence="12">The sequence shown here is derived from an EMBL/GenBank/DDBJ whole genome shotgun (WGS) entry which is preliminary data.</text>
</comment>
<dbReference type="InterPro" id="IPR005665">
    <property type="entry name" value="SecF_bac"/>
</dbReference>
<dbReference type="GO" id="GO:0043952">
    <property type="term" value="P:protein transport by the Sec complex"/>
    <property type="evidence" value="ECO:0007669"/>
    <property type="project" value="UniProtKB-UniRule"/>
</dbReference>
<dbReference type="PROSITE" id="PS50156">
    <property type="entry name" value="SSD"/>
    <property type="match status" value="1"/>
</dbReference>
<keyword evidence="6 10" id="KW-0653">Protein transport</keyword>
<organism evidence="12 13">
    <name type="scientific">Candidatus Nealsonbacteria bacterium RIFOXYB1_FULL_40_15</name>
    <dbReference type="NCBI Taxonomy" id="1801677"/>
    <lineage>
        <taxon>Bacteria</taxon>
        <taxon>Candidatus Nealsoniibacteriota</taxon>
    </lineage>
</organism>
<name>A0A1G2EMV4_9BACT</name>
<evidence type="ECO:0000313" key="12">
    <source>
        <dbReference type="EMBL" id="OGZ27116.1"/>
    </source>
</evidence>
<evidence type="ECO:0000256" key="7">
    <source>
        <dbReference type="ARBA" id="ARBA00022989"/>
    </source>
</evidence>
<dbReference type="SUPFAM" id="SSF82866">
    <property type="entry name" value="Multidrug efflux transporter AcrB transmembrane domain"/>
    <property type="match status" value="1"/>
</dbReference>
<feature type="transmembrane region" description="Helical" evidence="10">
    <location>
        <begin position="9"/>
        <end position="30"/>
    </location>
</feature>
<protein>
    <recommendedName>
        <fullName evidence="10">Protein-export membrane protein SecF</fullName>
    </recommendedName>
</protein>
<keyword evidence="4" id="KW-0997">Cell inner membrane</keyword>
<evidence type="ECO:0000256" key="4">
    <source>
        <dbReference type="ARBA" id="ARBA00022519"/>
    </source>
</evidence>
<dbReference type="NCBIfam" id="TIGR00916">
    <property type="entry name" value="2A0604s01"/>
    <property type="match status" value="1"/>
</dbReference>
<keyword evidence="7 10" id="KW-1133">Transmembrane helix</keyword>
<keyword evidence="5 10" id="KW-0812">Transmembrane</keyword>
<dbReference type="GO" id="GO:0065002">
    <property type="term" value="P:intracellular protein transmembrane transport"/>
    <property type="evidence" value="ECO:0007669"/>
    <property type="project" value="UniProtKB-UniRule"/>
</dbReference>
<keyword evidence="2 10" id="KW-0813">Transport</keyword>
<dbReference type="GO" id="GO:0005886">
    <property type="term" value="C:plasma membrane"/>
    <property type="evidence" value="ECO:0007669"/>
    <property type="project" value="UniProtKB-SubCell"/>
</dbReference>
<evidence type="ECO:0000259" key="11">
    <source>
        <dbReference type="PROSITE" id="PS50156"/>
    </source>
</evidence>
<dbReference type="Pfam" id="PF07549">
    <property type="entry name" value="Sec_GG"/>
    <property type="match status" value="1"/>
</dbReference>
<comment type="function">
    <text evidence="10">Part of the Sec protein translocase complex. Interacts with the SecYEG preprotein conducting channel. SecDF uses the proton motive force (PMF) to complete protein translocation after the ATP-dependent function of SecA.</text>
</comment>
<keyword evidence="8 10" id="KW-0811">Translocation</keyword>
<dbReference type="PRINTS" id="PR01755">
    <property type="entry name" value="SECFTRNLCASE"/>
</dbReference>
<evidence type="ECO:0000256" key="3">
    <source>
        <dbReference type="ARBA" id="ARBA00022475"/>
    </source>
</evidence>
<comment type="subcellular location">
    <subcellularLocation>
        <location evidence="1 10">Cell membrane</location>
        <topology evidence="1 10">Multi-pass membrane protein</topology>
    </subcellularLocation>
</comment>
<reference evidence="12 13" key="1">
    <citation type="journal article" date="2016" name="Nat. Commun.">
        <title>Thousands of microbial genomes shed light on interconnected biogeochemical processes in an aquifer system.</title>
        <authorList>
            <person name="Anantharaman K."/>
            <person name="Brown C.T."/>
            <person name="Hug L.A."/>
            <person name="Sharon I."/>
            <person name="Castelle C.J."/>
            <person name="Probst A.J."/>
            <person name="Thomas B.C."/>
            <person name="Singh A."/>
            <person name="Wilkins M.J."/>
            <person name="Karaoz U."/>
            <person name="Brodie E.L."/>
            <person name="Williams K.H."/>
            <person name="Hubbard S.S."/>
            <person name="Banfield J.F."/>
        </authorList>
    </citation>
    <scope>NUCLEOTIDE SEQUENCE [LARGE SCALE GENOMIC DNA]</scope>
</reference>
<dbReference type="Proteomes" id="UP000177740">
    <property type="component" value="Unassembled WGS sequence"/>
</dbReference>
<keyword evidence="3 10" id="KW-1003">Cell membrane</keyword>
<dbReference type="InterPro" id="IPR048634">
    <property type="entry name" value="SecD_SecF_C"/>
</dbReference>
<feature type="transmembrane region" description="Helical" evidence="10">
    <location>
        <begin position="172"/>
        <end position="198"/>
    </location>
</feature>
<evidence type="ECO:0000256" key="8">
    <source>
        <dbReference type="ARBA" id="ARBA00023010"/>
    </source>
</evidence>
<dbReference type="InterPro" id="IPR022645">
    <property type="entry name" value="SecD/SecF_bac"/>
</dbReference>
<proteinExistence type="inferred from homology"/>
<dbReference type="EMBL" id="MHMM01000010">
    <property type="protein sequence ID" value="OGZ27116.1"/>
    <property type="molecule type" value="Genomic_DNA"/>
</dbReference>
<dbReference type="Gene3D" id="1.20.1640.10">
    <property type="entry name" value="Multidrug efflux transporter AcrB transmembrane domain"/>
    <property type="match status" value="1"/>
</dbReference>
<dbReference type="PANTHER" id="PTHR30081">
    <property type="entry name" value="PROTEIN-EXPORT MEMBRANE PROTEIN SEC"/>
    <property type="match status" value="1"/>
</dbReference>
<evidence type="ECO:0000313" key="13">
    <source>
        <dbReference type="Proteomes" id="UP000177740"/>
    </source>
</evidence>
<feature type="transmembrane region" description="Helical" evidence="10">
    <location>
        <begin position="143"/>
        <end position="160"/>
    </location>
</feature>
<dbReference type="InterPro" id="IPR022813">
    <property type="entry name" value="SecD/SecF_arch_bac"/>
</dbReference>